<dbReference type="AlphaFoldDB" id="A0A451BLR1"/>
<name>A0A451BLR1_9GAMM</name>
<proteinExistence type="predicted"/>
<protein>
    <submittedName>
        <fullName evidence="1">Uncharacterized protein</fullName>
    </submittedName>
</protein>
<accession>A0A451BLR1</accession>
<dbReference type="EMBL" id="CAADHB010000041">
    <property type="protein sequence ID" value="VFK79242.1"/>
    <property type="molecule type" value="Genomic_DNA"/>
</dbReference>
<reference evidence="1" key="1">
    <citation type="submission" date="2019-02" db="EMBL/GenBank/DDBJ databases">
        <authorList>
            <person name="Gruber-Vodicka R. H."/>
            <person name="Seah K. B. B."/>
        </authorList>
    </citation>
    <scope>NUCLEOTIDE SEQUENCE</scope>
    <source>
        <strain evidence="1">BECK_S127</strain>
    </source>
</reference>
<sequence length="131" mass="15244">MAEETTQLMKSVDKSFVDSILANRLLHLKRGSWLLKVYFEFRDIFVRWFPSAARKPSLWKSSRRCRGDLPVAPTPPTTRRLDHQHIPRLHRHFLRTPQLLTPAIRSFHPIPPNPARLSAGHAKGRYFPMIG</sequence>
<evidence type="ECO:0000313" key="1">
    <source>
        <dbReference type="EMBL" id="VFK79242.1"/>
    </source>
</evidence>
<gene>
    <name evidence="1" type="ORF">BECKSD772D_GA0070982_104122</name>
</gene>
<organism evidence="1">
    <name type="scientific">Candidatus Kentrum sp. SD</name>
    <dbReference type="NCBI Taxonomy" id="2126332"/>
    <lineage>
        <taxon>Bacteria</taxon>
        <taxon>Pseudomonadati</taxon>
        <taxon>Pseudomonadota</taxon>
        <taxon>Gammaproteobacteria</taxon>
        <taxon>Candidatus Kentrum</taxon>
    </lineage>
</organism>